<keyword evidence="7" id="KW-1185">Reference proteome</keyword>
<organism evidence="6 7">
    <name type="scientific">Actinoplanes italicus</name>
    <dbReference type="NCBI Taxonomy" id="113567"/>
    <lineage>
        <taxon>Bacteria</taxon>
        <taxon>Bacillati</taxon>
        <taxon>Actinomycetota</taxon>
        <taxon>Actinomycetes</taxon>
        <taxon>Micromonosporales</taxon>
        <taxon>Micromonosporaceae</taxon>
        <taxon>Actinoplanes</taxon>
    </lineage>
</organism>
<keyword evidence="4" id="KW-0804">Transcription</keyword>
<dbReference type="SMART" id="SM01012">
    <property type="entry name" value="ANTAR"/>
    <property type="match status" value="1"/>
</dbReference>
<dbReference type="GO" id="GO:0003723">
    <property type="term" value="F:RNA binding"/>
    <property type="evidence" value="ECO:0007669"/>
    <property type="project" value="InterPro"/>
</dbReference>
<sequence>MYDTDVGYTVGLDITDVFRELGRIDLGETGLDAVVARVAELAKETVPGAYEVSVTLVRDGGPRTVASTGEPAEVLDRWQYDNHGGPCLDAAADRRTVCVDEVAAEQRWPGWPEHAGSVGVCSALSAGLPIHDRVIGAVNVYAKAARAFDADSVALIENFAEYVAVVLSNADRYHATAALARQLRSAMESRAVIEQAKGIIMSQRRCGPDEAFAILSRASQTANRKLRDVAATVVERAQRP</sequence>
<dbReference type="InterPro" id="IPR005561">
    <property type="entry name" value="ANTAR"/>
</dbReference>
<dbReference type="Proteomes" id="UP000239415">
    <property type="component" value="Unassembled WGS sequence"/>
</dbReference>
<proteinExistence type="predicted"/>
<dbReference type="PIRSF" id="PIRSF036625">
    <property type="entry name" value="GAF_ANTAR"/>
    <property type="match status" value="1"/>
</dbReference>
<evidence type="ECO:0000256" key="2">
    <source>
        <dbReference type="ARBA" id="ARBA00022777"/>
    </source>
</evidence>
<dbReference type="SUPFAM" id="SSF55781">
    <property type="entry name" value="GAF domain-like"/>
    <property type="match status" value="1"/>
</dbReference>
<evidence type="ECO:0000313" key="7">
    <source>
        <dbReference type="Proteomes" id="UP000239415"/>
    </source>
</evidence>
<dbReference type="Pfam" id="PF13185">
    <property type="entry name" value="GAF_2"/>
    <property type="match status" value="1"/>
</dbReference>
<keyword evidence="1" id="KW-0808">Transferase</keyword>
<dbReference type="InterPro" id="IPR011006">
    <property type="entry name" value="CheY-like_superfamily"/>
</dbReference>
<dbReference type="Gene3D" id="1.10.10.10">
    <property type="entry name" value="Winged helix-like DNA-binding domain superfamily/Winged helix DNA-binding domain"/>
    <property type="match status" value="1"/>
</dbReference>
<comment type="caution">
    <text evidence="6">The sequence shown here is derived from an EMBL/GenBank/DDBJ whole genome shotgun (WGS) entry which is preliminary data.</text>
</comment>
<reference evidence="6 7" key="1">
    <citation type="submission" date="2018-03" db="EMBL/GenBank/DDBJ databases">
        <title>Genomic Encyclopedia of Archaeal and Bacterial Type Strains, Phase II (KMG-II): from individual species to whole genera.</title>
        <authorList>
            <person name="Goeker M."/>
        </authorList>
    </citation>
    <scope>NUCLEOTIDE SEQUENCE [LARGE SCALE GENOMIC DNA]</scope>
    <source>
        <strain evidence="6 7">DSM 43146</strain>
    </source>
</reference>
<evidence type="ECO:0000256" key="1">
    <source>
        <dbReference type="ARBA" id="ARBA00022679"/>
    </source>
</evidence>
<dbReference type="PROSITE" id="PS50921">
    <property type="entry name" value="ANTAR"/>
    <property type="match status" value="1"/>
</dbReference>
<dbReference type="EMBL" id="PVMZ01000024">
    <property type="protein sequence ID" value="PRX13936.1"/>
    <property type="molecule type" value="Genomic_DNA"/>
</dbReference>
<keyword evidence="2" id="KW-0418">Kinase</keyword>
<dbReference type="InterPro" id="IPR029016">
    <property type="entry name" value="GAF-like_dom_sf"/>
</dbReference>
<dbReference type="Pfam" id="PF03861">
    <property type="entry name" value="ANTAR"/>
    <property type="match status" value="1"/>
</dbReference>
<feature type="domain" description="ANTAR" evidence="5">
    <location>
        <begin position="173"/>
        <end position="234"/>
    </location>
</feature>
<dbReference type="InterPro" id="IPR036388">
    <property type="entry name" value="WH-like_DNA-bd_sf"/>
</dbReference>
<dbReference type="OrthoDB" id="3688893at2"/>
<dbReference type="SUPFAM" id="SSF52172">
    <property type="entry name" value="CheY-like"/>
    <property type="match status" value="1"/>
</dbReference>
<gene>
    <name evidence="6" type="ORF">CLV67_124125</name>
</gene>
<accession>A0A2T0JYH8</accession>
<dbReference type="Gene3D" id="3.30.450.40">
    <property type="match status" value="1"/>
</dbReference>
<protein>
    <submittedName>
        <fullName evidence="6">GAF domain-containing protein</fullName>
    </submittedName>
</protein>
<dbReference type="AlphaFoldDB" id="A0A2T0JYH8"/>
<dbReference type="SMART" id="SM00065">
    <property type="entry name" value="GAF"/>
    <property type="match status" value="1"/>
</dbReference>
<dbReference type="InterPro" id="IPR003018">
    <property type="entry name" value="GAF"/>
</dbReference>
<dbReference type="GO" id="GO:0016301">
    <property type="term" value="F:kinase activity"/>
    <property type="evidence" value="ECO:0007669"/>
    <property type="project" value="UniProtKB-KW"/>
</dbReference>
<name>A0A2T0JYH8_9ACTN</name>
<evidence type="ECO:0000256" key="4">
    <source>
        <dbReference type="ARBA" id="ARBA00023163"/>
    </source>
</evidence>
<evidence type="ECO:0000259" key="5">
    <source>
        <dbReference type="PROSITE" id="PS50921"/>
    </source>
</evidence>
<keyword evidence="3" id="KW-0805">Transcription regulation</keyword>
<dbReference type="InterPro" id="IPR012074">
    <property type="entry name" value="GAF_ANTAR"/>
</dbReference>
<evidence type="ECO:0000313" key="6">
    <source>
        <dbReference type="EMBL" id="PRX13936.1"/>
    </source>
</evidence>
<evidence type="ECO:0000256" key="3">
    <source>
        <dbReference type="ARBA" id="ARBA00023015"/>
    </source>
</evidence>